<dbReference type="EMBL" id="FOYZ01000015">
    <property type="protein sequence ID" value="SFS00505.1"/>
    <property type="molecule type" value="Genomic_DNA"/>
</dbReference>
<gene>
    <name evidence="2" type="ORF">SAMN05661086_03166</name>
</gene>
<reference evidence="2 3" key="1">
    <citation type="submission" date="2016-10" db="EMBL/GenBank/DDBJ databases">
        <authorList>
            <person name="de Groot N.N."/>
        </authorList>
    </citation>
    <scope>NUCLEOTIDE SEQUENCE [LARGE SCALE GENOMIC DNA]</scope>
    <source>
        <strain evidence="2 3">743A</strain>
    </source>
</reference>
<feature type="domain" description="Cadherin-like beta-sandwich-like" evidence="1">
    <location>
        <begin position="135"/>
        <end position="214"/>
    </location>
</feature>
<dbReference type="InterPro" id="IPR025883">
    <property type="entry name" value="Cadherin-like_domain"/>
</dbReference>
<dbReference type="STRING" id="37658.SAMN05661086_03166"/>
<sequence>MSVTIYKSSVAKKCLSGLSVNDINSELCLNPGFLPTVLEYKISTEYDLPETPDEYSITITPTMESVGKIKVNGTEVENGQPSFQINLDVGLNTIPIQIISNTGNIMREYKILITRASNANLKELVIGNDLLTTELTPAFLSNMFFYSADFRAYNISSINVKAKAEDPKAFIRINGINIQGDSNSVNIELVPGSNLIYVTVGSHVGSLQQTYQIVLQK</sequence>
<dbReference type="AlphaFoldDB" id="A0A1I6LAK0"/>
<organism evidence="2 3">
    <name type="scientific">Anaeromicropila populeti</name>
    <dbReference type="NCBI Taxonomy" id="37658"/>
    <lineage>
        <taxon>Bacteria</taxon>
        <taxon>Bacillati</taxon>
        <taxon>Bacillota</taxon>
        <taxon>Clostridia</taxon>
        <taxon>Lachnospirales</taxon>
        <taxon>Lachnospiraceae</taxon>
        <taxon>Anaeromicropila</taxon>
    </lineage>
</organism>
<dbReference type="RefSeq" id="WP_092562903.1">
    <property type="nucleotide sequence ID" value="NZ_FOYZ01000015.1"/>
</dbReference>
<name>A0A1I6LAK0_9FIRM</name>
<feature type="domain" description="Cadherin-like beta-sandwich-like" evidence="1">
    <location>
        <begin position="30"/>
        <end position="115"/>
    </location>
</feature>
<evidence type="ECO:0000313" key="2">
    <source>
        <dbReference type="EMBL" id="SFS00505.1"/>
    </source>
</evidence>
<dbReference type="Proteomes" id="UP000199659">
    <property type="component" value="Unassembled WGS sequence"/>
</dbReference>
<keyword evidence="3" id="KW-1185">Reference proteome</keyword>
<accession>A0A1I6LAK0</accession>
<evidence type="ECO:0000313" key="3">
    <source>
        <dbReference type="Proteomes" id="UP000199659"/>
    </source>
</evidence>
<evidence type="ECO:0000259" key="1">
    <source>
        <dbReference type="Pfam" id="PF12733"/>
    </source>
</evidence>
<protein>
    <submittedName>
        <fullName evidence="2">Cadherin-like beta sandwich domain-containing protein</fullName>
    </submittedName>
</protein>
<proteinExistence type="predicted"/>
<dbReference type="OrthoDB" id="9807519at2"/>
<dbReference type="Pfam" id="PF12733">
    <property type="entry name" value="Cadherin-like"/>
    <property type="match status" value="2"/>
</dbReference>